<dbReference type="PANTHER" id="PTHR43689:SF8">
    <property type="entry name" value="ALPHA_BETA-HYDROLASES SUPERFAMILY PROTEIN"/>
    <property type="match status" value="1"/>
</dbReference>
<proteinExistence type="predicted"/>
<dbReference type="InterPro" id="IPR000073">
    <property type="entry name" value="AB_hydrolase_1"/>
</dbReference>
<name>A0A1M5DVX8_9FLAO</name>
<dbReference type="SUPFAM" id="SSF53474">
    <property type="entry name" value="alpha/beta-Hydrolases"/>
    <property type="match status" value="1"/>
</dbReference>
<evidence type="ECO:0000259" key="1">
    <source>
        <dbReference type="Pfam" id="PF00561"/>
    </source>
</evidence>
<dbReference type="OrthoDB" id="9785847at2"/>
<dbReference type="AlphaFoldDB" id="A0A1M5DVX8"/>
<dbReference type="Proteomes" id="UP000184406">
    <property type="component" value="Unassembled WGS sequence"/>
</dbReference>
<dbReference type="RefSeq" id="WP_072863690.1">
    <property type="nucleotide sequence ID" value="NZ_FQUX01000006.1"/>
</dbReference>
<dbReference type="Gene3D" id="3.40.50.1820">
    <property type="entry name" value="alpha/beta hydrolase"/>
    <property type="match status" value="1"/>
</dbReference>
<feature type="domain" description="AB hydrolase-1" evidence="1">
    <location>
        <begin position="78"/>
        <end position="208"/>
    </location>
</feature>
<dbReference type="Pfam" id="PF00561">
    <property type="entry name" value="Abhydrolase_1"/>
    <property type="match status" value="1"/>
</dbReference>
<evidence type="ECO:0000313" key="2">
    <source>
        <dbReference type="EMBL" id="SHF70991.1"/>
    </source>
</evidence>
<dbReference type="PANTHER" id="PTHR43689">
    <property type="entry name" value="HYDROLASE"/>
    <property type="match status" value="1"/>
</dbReference>
<reference evidence="3" key="1">
    <citation type="submission" date="2016-11" db="EMBL/GenBank/DDBJ databases">
        <authorList>
            <person name="Varghese N."/>
            <person name="Submissions S."/>
        </authorList>
    </citation>
    <scope>NUCLEOTIDE SEQUENCE [LARGE SCALE GENOMIC DNA]</scope>
    <source>
        <strain evidence="3">DSM 17539</strain>
    </source>
</reference>
<gene>
    <name evidence="2" type="ORF">SAMN03080594_106260</name>
</gene>
<dbReference type="InterPro" id="IPR029058">
    <property type="entry name" value="AB_hydrolase_fold"/>
</dbReference>
<accession>A0A1M5DVX8</accession>
<protein>
    <submittedName>
        <fullName evidence="2">Pimeloyl-ACP methyl ester carboxylesterase</fullName>
    </submittedName>
</protein>
<keyword evidence="3" id="KW-1185">Reference proteome</keyword>
<sequence length="279" mass="32212">MRKLLYRTLALSYGAYFNSTALFSEKEAGKKAFKTFTTPRKGRILPVQQEYLQEYLGKRVTVNNTGLQTYEWPGTGETVLLMHGWESNAFRWRYLIEKLQEREFNIIAFDAPGHGYSEGKRLNVVTYAESARHLIDLYRPKHIVGHSMGGLATLHNQYQNPNTSIEKIVTLGAPAELSELMAHYQNLVRFNNKVLEALDRHVYENFNFRIHDISTPKFAKNIAQKGLIIHDEWDTITPFNASERLHQNWKNSCLIKTTGLGHSLHQEEINLQIVDFLMS</sequence>
<dbReference type="EMBL" id="FQUX01000006">
    <property type="protein sequence ID" value="SHF70991.1"/>
    <property type="molecule type" value="Genomic_DNA"/>
</dbReference>
<evidence type="ECO:0000313" key="3">
    <source>
        <dbReference type="Proteomes" id="UP000184406"/>
    </source>
</evidence>
<organism evidence="2 3">
    <name type="scientific">Arenibacter palladensis</name>
    <dbReference type="NCBI Taxonomy" id="237373"/>
    <lineage>
        <taxon>Bacteria</taxon>
        <taxon>Pseudomonadati</taxon>
        <taxon>Bacteroidota</taxon>
        <taxon>Flavobacteriia</taxon>
        <taxon>Flavobacteriales</taxon>
        <taxon>Flavobacteriaceae</taxon>
        <taxon>Arenibacter</taxon>
    </lineage>
</organism>